<dbReference type="GO" id="GO:0004668">
    <property type="term" value="F:protein-arginine deiminase activity"/>
    <property type="evidence" value="ECO:0007669"/>
    <property type="project" value="InterPro"/>
</dbReference>
<proteinExistence type="inferred from homology"/>
<organism evidence="3 4">
    <name type="scientific">Terrilactibacillus tamarindi</name>
    <dbReference type="NCBI Taxonomy" id="2599694"/>
    <lineage>
        <taxon>Bacteria</taxon>
        <taxon>Bacillati</taxon>
        <taxon>Bacillota</taxon>
        <taxon>Bacilli</taxon>
        <taxon>Bacillales</taxon>
        <taxon>Bacillaceae</taxon>
        <taxon>Terrilactibacillus</taxon>
    </lineage>
</organism>
<keyword evidence="4" id="KW-1185">Reference proteome</keyword>
<feature type="active site" description="Amidino-cysteine intermediate" evidence="2">
    <location>
        <position position="363"/>
    </location>
</feature>
<dbReference type="GO" id="GO:0009446">
    <property type="term" value="P:putrescine biosynthetic process"/>
    <property type="evidence" value="ECO:0007669"/>
    <property type="project" value="InterPro"/>
</dbReference>
<dbReference type="NCBIfam" id="TIGR03380">
    <property type="entry name" value="agmatine_aguA"/>
    <property type="match status" value="1"/>
</dbReference>
<comment type="caution">
    <text evidence="3">The sequence shown here is derived from an EMBL/GenBank/DDBJ whole genome shotgun (WGS) entry which is preliminary data.</text>
</comment>
<evidence type="ECO:0000313" key="3">
    <source>
        <dbReference type="EMBL" id="MTT31362.1"/>
    </source>
</evidence>
<dbReference type="GO" id="GO:0047632">
    <property type="term" value="F:agmatine deiminase activity"/>
    <property type="evidence" value="ECO:0007669"/>
    <property type="project" value="UniProtKB-UniRule"/>
</dbReference>
<dbReference type="HAMAP" id="MF_01841">
    <property type="entry name" value="Agmatine_deimin"/>
    <property type="match status" value="1"/>
</dbReference>
<gene>
    <name evidence="2 3" type="primary">aguA</name>
    <name evidence="3" type="ORF">GMB86_04930</name>
</gene>
<dbReference type="InterPro" id="IPR017754">
    <property type="entry name" value="Agmatine_deiminase"/>
</dbReference>
<dbReference type="Gene3D" id="3.75.10.10">
    <property type="entry name" value="L-arginine/glycine Amidinotransferase, Chain A"/>
    <property type="match status" value="1"/>
</dbReference>
<dbReference type="EC" id="3.5.3.12" evidence="2"/>
<keyword evidence="1 2" id="KW-0378">Hydrolase</keyword>
<dbReference type="Proteomes" id="UP000440978">
    <property type="component" value="Unassembled WGS sequence"/>
</dbReference>
<dbReference type="RefSeq" id="WP_155217412.1">
    <property type="nucleotide sequence ID" value="NZ_WNHB01000006.1"/>
</dbReference>
<dbReference type="InterPro" id="IPR007466">
    <property type="entry name" value="Peptidyl-Arg-deiminase_porph"/>
</dbReference>
<name>A0A6N8CMT6_9BACI</name>
<comment type="catalytic activity">
    <reaction evidence="2">
        <text>agmatine + H2O = N-carbamoylputrescine + NH4(+)</text>
        <dbReference type="Rhea" id="RHEA:18037"/>
        <dbReference type="ChEBI" id="CHEBI:15377"/>
        <dbReference type="ChEBI" id="CHEBI:28938"/>
        <dbReference type="ChEBI" id="CHEBI:58145"/>
        <dbReference type="ChEBI" id="CHEBI:58318"/>
        <dbReference type="EC" id="3.5.3.12"/>
    </reaction>
</comment>
<dbReference type="Pfam" id="PF04371">
    <property type="entry name" value="PAD_porph"/>
    <property type="match status" value="1"/>
</dbReference>
<dbReference type="AlphaFoldDB" id="A0A6N8CMT6"/>
<dbReference type="EMBL" id="WNHB01000006">
    <property type="protein sequence ID" value="MTT31362.1"/>
    <property type="molecule type" value="Genomic_DNA"/>
</dbReference>
<accession>A0A6N8CMT6</accession>
<evidence type="ECO:0000256" key="1">
    <source>
        <dbReference type="ARBA" id="ARBA00022801"/>
    </source>
</evidence>
<evidence type="ECO:0000256" key="2">
    <source>
        <dbReference type="HAMAP-Rule" id="MF_01841"/>
    </source>
</evidence>
<comment type="similarity">
    <text evidence="2">Belongs to the agmatine deiminase family.</text>
</comment>
<protein>
    <recommendedName>
        <fullName evidence="2">Putative agmatine deiminase</fullName>
        <ecNumber evidence="2">3.5.3.12</ecNumber>
    </recommendedName>
    <alternativeName>
        <fullName evidence="2">Agmatine iminohydrolase</fullName>
    </alternativeName>
</protein>
<sequence>MKPLTIGSTIQNNKPTHDGFWMPGEFEPHEGTWMLWPIRTDTWRLGAKLAQMAFYDVAISISQFEPVTMGVMSQQYEHVRSLFPPQVRVVELSYNDAWMRDIGPTFVKNGQGEVRGIDWGFNAWGGLKDGLYFPWDQDLFVKKKVLDIERKLRYDASHIILEGGAFTVDGEGTLITTEQCLLNPNRNPNLTREDIELLLCDYLNVQKIIWLKNGMLDDETDGHVDEVVTFVRPGVVCMSWTEDMSDPQNEVLNAAYEVLKHSKDAKGRQLDIHKIQIPKQLVLSDEEARLIDRAKQSYRRGSGTRLAATYVNFYICNGGVVMPAFGDKQDKNALEQIQALFPDRKVIQVNTKEIALGGGNIHCITGQQPKP</sequence>
<reference evidence="3 4" key="1">
    <citation type="submission" date="2019-11" db="EMBL/GenBank/DDBJ databases">
        <title>Terrilactibacillus tamarindus sp. nov. BCM23-1 isolated from bark of Tamarindus indica.</title>
        <authorList>
            <person name="Kingkaew E."/>
            <person name="Tanasupawat S."/>
        </authorList>
    </citation>
    <scope>NUCLEOTIDE SEQUENCE [LARGE SCALE GENOMIC DNA]</scope>
    <source>
        <strain evidence="3 4">BCM23-1</strain>
    </source>
</reference>
<evidence type="ECO:0000313" key="4">
    <source>
        <dbReference type="Proteomes" id="UP000440978"/>
    </source>
</evidence>
<dbReference type="PANTHER" id="PTHR31377">
    <property type="entry name" value="AGMATINE DEIMINASE-RELATED"/>
    <property type="match status" value="1"/>
</dbReference>
<dbReference type="OrthoDB" id="9808013at2"/>
<dbReference type="PANTHER" id="PTHR31377:SF0">
    <property type="entry name" value="AGMATINE DEIMINASE-RELATED"/>
    <property type="match status" value="1"/>
</dbReference>
<dbReference type="NCBIfam" id="NF010070">
    <property type="entry name" value="PRK13551.1"/>
    <property type="match status" value="1"/>
</dbReference>
<dbReference type="SUPFAM" id="SSF55909">
    <property type="entry name" value="Pentein"/>
    <property type="match status" value="1"/>
</dbReference>